<reference evidence="3 4" key="1">
    <citation type="journal article" date="2014" name="PLoS ONE">
        <title>Global Analysis of Gene Expression Profiles in Physic Nut (Jatropha curcas L.) Seedlings Exposed to Salt Stress.</title>
        <authorList>
            <person name="Zhang L."/>
            <person name="Zhang C."/>
            <person name="Wu P."/>
            <person name="Chen Y."/>
            <person name="Li M."/>
            <person name="Jiang H."/>
            <person name="Wu G."/>
        </authorList>
    </citation>
    <scope>NUCLEOTIDE SEQUENCE [LARGE SCALE GENOMIC DNA]</scope>
    <source>
        <strain evidence="4">cv. GZQX0401</strain>
        <tissue evidence="3">Young leaves</tissue>
    </source>
</reference>
<feature type="transmembrane region" description="Helical" evidence="2">
    <location>
        <begin position="321"/>
        <end position="339"/>
    </location>
</feature>
<protein>
    <submittedName>
        <fullName evidence="3">Uncharacterized protein</fullName>
    </submittedName>
</protein>
<proteinExistence type="predicted"/>
<dbReference type="PANTHER" id="PTHR37222:SF1">
    <property type="entry name" value="OS02G0718000 PROTEIN"/>
    <property type="match status" value="1"/>
</dbReference>
<keyword evidence="2" id="KW-0472">Membrane</keyword>
<sequence length="342" mass="38736">MASIMICRRLSYKFLKSSYFSYISSVSAAENSKFESFAHDFSIFAHQAKPVNHNFHFSISTSTPPNHISFFESQGLTQPKPTTSNNIFLQPYSSFATKSKNHNFIRSTAEKPRLFPSTTFYREKSRVSDLKLKEITLTNALLKNQNPRNFSTSDSSSDTEIPQNPTEDPSKNLNFKHKEIEGTTVERQISALANENRKELEKIKKNVYGFIKLVASIVIVLLGLGNWIYYILEGSLTEVSIQLFNGNPIQASMQNIWVVANVLGFGFLSALGIHSKNWIYSFKKVEKQFKMIEEHGSLEILIGLWRSVKEFNLRVVRARSVFIGTVGLFVGFVAITMNLSSS</sequence>
<evidence type="ECO:0000313" key="4">
    <source>
        <dbReference type="Proteomes" id="UP000027138"/>
    </source>
</evidence>
<keyword evidence="2" id="KW-1133">Transmembrane helix</keyword>
<keyword evidence="4" id="KW-1185">Reference proteome</keyword>
<name>A0A067LGY7_JATCU</name>
<feature type="transmembrane region" description="Helical" evidence="2">
    <location>
        <begin position="207"/>
        <end position="232"/>
    </location>
</feature>
<feature type="transmembrane region" description="Helical" evidence="2">
    <location>
        <begin position="252"/>
        <end position="273"/>
    </location>
</feature>
<keyword evidence="2" id="KW-0812">Transmembrane</keyword>
<dbReference type="Proteomes" id="UP000027138">
    <property type="component" value="Unassembled WGS sequence"/>
</dbReference>
<organism evidence="3 4">
    <name type="scientific">Jatropha curcas</name>
    <name type="common">Barbados nut</name>
    <dbReference type="NCBI Taxonomy" id="180498"/>
    <lineage>
        <taxon>Eukaryota</taxon>
        <taxon>Viridiplantae</taxon>
        <taxon>Streptophyta</taxon>
        <taxon>Embryophyta</taxon>
        <taxon>Tracheophyta</taxon>
        <taxon>Spermatophyta</taxon>
        <taxon>Magnoliopsida</taxon>
        <taxon>eudicotyledons</taxon>
        <taxon>Gunneridae</taxon>
        <taxon>Pentapetalae</taxon>
        <taxon>rosids</taxon>
        <taxon>fabids</taxon>
        <taxon>Malpighiales</taxon>
        <taxon>Euphorbiaceae</taxon>
        <taxon>Crotonoideae</taxon>
        <taxon>Jatropheae</taxon>
        <taxon>Jatropha</taxon>
    </lineage>
</organism>
<dbReference type="AlphaFoldDB" id="A0A067LGY7"/>
<dbReference type="PANTHER" id="PTHR37222">
    <property type="entry name" value="OS02G0718000 PROTEIN"/>
    <property type="match status" value="1"/>
</dbReference>
<accession>A0A067LGY7</accession>
<gene>
    <name evidence="3" type="ORF">JCGZ_16741</name>
</gene>
<dbReference type="STRING" id="180498.A0A067LGY7"/>
<evidence type="ECO:0000256" key="1">
    <source>
        <dbReference type="SAM" id="MobiDB-lite"/>
    </source>
</evidence>
<feature type="region of interest" description="Disordered" evidence="1">
    <location>
        <begin position="146"/>
        <end position="173"/>
    </location>
</feature>
<evidence type="ECO:0000256" key="2">
    <source>
        <dbReference type="SAM" id="Phobius"/>
    </source>
</evidence>
<dbReference type="EMBL" id="KK914267">
    <property type="protein sequence ID" value="KDP43454.1"/>
    <property type="molecule type" value="Genomic_DNA"/>
</dbReference>
<evidence type="ECO:0000313" key="3">
    <source>
        <dbReference type="EMBL" id="KDP43454.1"/>
    </source>
</evidence>